<dbReference type="Proteomes" id="UP000001635">
    <property type="component" value="Chromosome"/>
</dbReference>
<evidence type="ECO:0000313" key="2">
    <source>
        <dbReference type="Proteomes" id="UP000001635"/>
    </source>
</evidence>
<proteinExistence type="predicted"/>
<sequence length="269" mass="32440">MINFKLKHIDETQPAGAESDLRMSWFWLTDGDLWLNLADSTLYEYSKDALKYFGDKKTPYNDYPIVRFIEDFTKLFNAIKESIPHDIYQKTENLSQFLDDAHKWLDMNDTDEEEHSDFYFEEYDRLISWTYKRSLNSGHLIGGPQFSCFRNKDKIRIVWETEYELENGIKLWTAKNGRIEIPYVDFILSIEEFGNQFFESMKEQVDLAVQKDWKEIQIDKERLIEEHKERESDFWEQFAQLKNNSTGKTNWERIRKLEDRMNKEIKTKA</sequence>
<dbReference type="EMBL" id="CP002955">
    <property type="protein sequence ID" value="AEL25321.1"/>
    <property type="molecule type" value="Genomic_DNA"/>
</dbReference>
<dbReference type="HOGENOM" id="CLU_1096850_0_0_10"/>
<keyword evidence="2" id="KW-1185">Reference proteome</keyword>
<name>G0J4U1_CYCMS</name>
<dbReference type="STRING" id="880070.Cycma_1564"/>
<dbReference type="InterPro" id="IPR046026">
    <property type="entry name" value="DUF5984"/>
</dbReference>
<dbReference type="KEGG" id="cmr:Cycma_1564"/>
<evidence type="ECO:0000313" key="1">
    <source>
        <dbReference type="EMBL" id="AEL25321.1"/>
    </source>
</evidence>
<dbReference type="RefSeq" id="WP_014019616.1">
    <property type="nucleotide sequence ID" value="NC_015914.1"/>
</dbReference>
<protein>
    <submittedName>
        <fullName evidence="1">Uncharacterized protein</fullName>
    </submittedName>
</protein>
<reference evidence="2" key="1">
    <citation type="submission" date="2011-07" db="EMBL/GenBank/DDBJ databases">
        <title>The complete genome of Cyclobacterium marinum DSM 745.</title>
        <authorList>
            <person name="Lucas S."/>
            <person name="Han J."/>
            <person name="Lapidus A."/>
            <person name="Bruce D."/>
            <person name="Goodwin L."/>
            <person name="Pitluck S."/>
            <person name="Peters L."/>
            <person name="Kyrpides N."/>
            <person name="Mavromatis K."/>
            <person name="Ivanova N."/>
            <person name="Ovchinnikova G."/>
            <person name="Chertkov O."/>
            <person name="Detter J.C."/>
            <person name="Tapia R."/>
            <person name="Han C."/>
            <person name="Land M."/>
            <person name="Hauser L."/>
            <person name="Markowitz V."/>
            <person name="Cheng J.-F."/>
            <person name="Hugenholtz P."/>
            <person name="Woyke T."/>
            <person name="Wu D."/>
            <person name="Tindall B."/>
            <person name="Schuetze A."/>
            <person name="Brambilla E."/>
            <person name="Klenk H.-P."/>
            <person name="Eisen J.A."/>
        </authorList>
    </citation>
    <scope>NUCLEOTIDE SEQUENCE [LARGE SCALE GENOMIC DNA]</scope>
    <source>
        <strain evidence="2">ATCC 25205 / DSM 745 / LMG 13164 / NCIMB 1802</strain>
    </source>
</reference>
<gene>
    <name evidence="1" type="ordered locus">Cycma_1564</name>
</gene>
<dbReference type="AlphaFoldDB" id="G0J4U1"/>
<dbReference type="OrthoDB" id="8216186at2"/>
<dbReference type="Pfam" id="PF19446">
    <property type="entry name" value="DUF5984"/>
    <property type="match status" value="1"/>
</dbReference>
<accession>G0J4U1</accession>
<organism evidence="1 2">
    <name type="scientific">Cyclobacterium marinum (strain ATCC 25205 / DSM 745 / LMG 13164 / NCIMB 1802)</name>
    <name type="common">Flectobacillus marinus</name>
    <dbReference type="NCBI Taxonomy" id="880070"/>
    <lineage>
        <taxon>Bacteria</taxon>
        <taxon>Pseudomonadati</taxon>
        <taxon>Bacteroidota</taxon>
        <taxon>Cytophagia</taxon>
        <taxon>Cytophagales</taxon>
        <taxon>Cyclobacteriaceae</taxon>
        <taxon>Cyclobacterium</taxon>
    </lineage>
</organism>
<dbReference type="eggNOG" id="ENOG502ZCMV">
    <property type="taxonomic scope" value="Bacteria"/>
</dbReference>